<evidence type="ECO:0000313" key="1">
    <source>
        <dbReference type="EMBL" id="NLR67295.1"/>
    </source>
</evidence>
<evidence type="ECO:0000313" key="2">
    <source>
        <dbReference type="Proteomes" id="UP000570474"/>
    </source>
</evidence>
<dbReference type="AlphaFoldDB" id="A0A847S1M0"/>
<dbReference type="InterPro" id="IPR001623">
    <property type="entry name" value="DnaJ_domain"/>
</dbReference>
<dbReference type="RefSeq" id="WP_168873172.1">
    <property type="nucleotide sequence ID" value="NZ_JABAIA010000002.1"/>
</dbReference>
<gene>
    <name evidence="1" type="ORF">HGH92_23525</name>
</gene>
<name>A0A847S1M0_9BACT</name>
<accession>A0A847S1M0</accession>
<keyword evidence="2" id="KW-1185">Reference proteome</keyword>
<sequence>MKYFNSCKTIEEVKTLYRELAKEHHPDMGGDTATMQEINKEYAFACAFIAKGSGLTDEQVDQELKLSEEYRAVIEKIIHLPGITIELVGNWIWVTGDTKPVKETLKDARFIFASKKVAWFYRNEAFKVRGNGAPLEQIRAKYGSQTVHGKSKKELNEA</sequence>
<protein>
    <submittedName>
        <fullName evidence="1">J domain-containing protein</fullName>
    </submittedName>
</protein>
<dbReference type="SUPFAM" id="SSF46565">
    <property type="entry name" value="Chaperone J-domain"/>
    <property type="match status" value="1"/>
</dbReference>
<proteinExistence type="predicted"/>
<comment type="caution">
    <text evidence="1">The sequence shown here is derived from an EMBL/GenBank/DDBJ whole genome shotgun (WGS) entry which is preliminary data.</text>
</comment>
<dbReference type="Proteomes" id="UP000570474">
    <property type="component" value="Unassembled WGS sequence"/>
</dbReference>
<reference evidence="1 2" key="1">
    <citation type="submission" date="2020-04" db="EMBL/GenBank/DDBJ databases">
        <authorList>
            <person name="Yin C."/>
        </authorList>
    </citation>
    <scope>NUCLEOTIDE SEQUENCE [LARGE SCALE GENOMIC DNA]</scope>
    <source>
        <strain evidence="1 2">Ae27</strain>
    </source>
</reference>
<dbReference type="InterPro" id="IPR036869">
    <property type="entry name" value="J_dom_sf"/>
</dbReference>
<dbReference type="Gene3D" id="1.10.287.110">
    <property type="entry name" value="DnaJ domain"/>
    <property type="match status" value="1"/>
</dbReference>
<dbReference type="CDD" id="cd06257">
    <property type="entry name" value="DnaJ"/>
    <property type="match status" value="1"/>
</dbReference>
<dbReference type="EMBL" id="JABAIA010000002">
    <property type="protein sequence ID" value="NLR67295.1"/>
    <property type="molecule type" value="Genomic_DNA"/>
</dbReference>
<organism evidence="1 2">
    <name type="scientific">Chitinophaga varians</name>
    <dbReference type="NCBI Taxonomy" id="2202339"/>
    <lineage>
        <taxon>Bacteria</taxon>
        <taxon>Pseudomonadati</taxon>
        <taxon>Bacteroidota</taxon>
        <taxon>Chitinophagia</taxon>
        <taxon>Chitinophagales</taxon>
        <taxon>Chitinophagaceae</taxon>
        <taxon>Chitinophaga</taxon>
    </lineage>
</organism>